<dbReference type="GO" id="GO:0005730">
    <property type="term" value="C:nucleolus"/>
    <property type="evidence" value="ECO:0000318"/>
    <property type="project" value="GO_Central"/>
</dbReference>
<dbReference type="SUPFAM" id="SSF52540">
    <property type="entry name" value="P-loop containing nucleoside triphosphate hydrolases"/>
    <property type="match status" value="1"/>
</dbReference>
<dbReference type="EMBL" id="DS999427">
    <property type="protein sequence ID" value="EED86428.1"/>
    <property type="molecule type" value="Genomic_DNA"/>
</dbReference>
<dbReference type="InterPro" id="IPR007502">
    <property type="entry name" value="Helicase-assoc_dom"/>
</dbReference>
<gene>
    <name evidence="7" type="ORF">THAPSDRAFT_bd392</name>
</gene>
<dbReference type="GeneID" id="7444453"/>
<dbReference type="InterPro" id="IPR014001">
    <property type="entry name" value="Helicase_ATP-bd"/>
</dbReference>
<feature type="domain" description="Helicase C-terminal" evidence="6">
    <location>
        <begin position="273"/>
        <end position="464"/>
    </location>
</feature>
<keyword evidence="3" id="KW-0347">Helicase</keyword>
<dbReference type="InterPro" id="IPR011545">
    <property type="entry name" value="DEAD/DEAH_box_helicase_dom"/>
</dbReference>
<dbReference type="STRING" id="35128.B8LE10"/>
<dbReference type="CDD" id="cd18791">
    <property type="entry name" value="SF2_C_RHA"/>
    <property type="match status" value="1"/>
</dbReference>
<dbReference type="Gene3D" id="1.20.120.1080">
    <property type="match status" value="1"/>
</dbReference>
<dbReference type="HOGENOM" id="CLU_001832_1_4_1"/>
<dbReference type="eggNOG" id="KOG0920">
    <property type="taxonomic scope" value="Eukaryota"/>
</dbReference>
<protein>
    <recommendedName>
        <fullName evidence="9">P-loop containing nucleoside triphosphate hydrolase protein</fullName>
    </recommendedName>
</protein>
<organism evidence="7 8">
    <name type="scientific">Thalassiosira pseudonana</name>
    <name type="common">Marine diatom</name>
    <name type="synonym">Cyclotella nana</name>
    <dbReference type="NCBI Taxonomy" id="35128"/>
    <lineage>
        <taxon>Eukaryota</taxon>
        <taxon>Sar</taxon>
        <taxon>Stramenopiles</taxon>
        <taxon>Ochrophyta</taxon>
        <taxon>Bacillariophyta</taxon>
        <taxon>Coscinodiscophyceae</taxon>
        <taxon>Thalassiosirophycidae</taxon>
        <taxon>Thalassiosirales</taxon>
        <taxon>Thalassiosiraceae</taxon>
        <taxon>Thalassiosira</taxon>
    </lineage>
</organism>
<dbReference type="GO" id="GO:1990904">
    <property type="term" value="C:ribonucleoprotein complex"/>
    <property type="evidence" value="ECO:0000318"/>
    <property type="project" value="GO_Central"/>
</dbReference>
<dbReference type="SMART" id="SM00847">
    <property type="entry name" value="HA2"/>
    <property type="match status" value="1"/>
</dbReference>
<feature type="domain" description="Helicase ATP-binding" evidence="5">
    <location>
        <begin position="16"/>
        <end position="208"/>
    </location>
</feature>
<evidence type="ECO:0000313" key="8">
    <source>
        <dbReference type="Proteomes" id="UP000001449"/>
    </source>
</evidence>
<dbReference type="GO" id="GO:0004386">
    <property type="term" value="F:helicase activity"/>
    <property type="evidence" value="ECO:0000318"/>
    <property type="project" value="GO_Central"/>
</dbReference>
<dbReference type="PANTHER" id="PTHR18934">
    <property type="entry name" value="ATP-DEPENDENT RNA HELICASE"/>
    <property type="match status" value="1"/>
</dbReference>
<evidence type="ECO:0000259" key="6">
    <source>
        <dbReference type="PROSITE" id="PS51194"/>
    </source>
</evidence>
<dbReference type="Proteomes" id="UP000001449">
    <property type="component" value="Unassembled WGS sequence"/>
</dbReference>
<feature type="non-terminal residue" evidence="7">
    <location>
        <position position="827"/>
    </location>
</feature>
<dbReference type="FunFam" id="1.20.120.1080:FF:000097">
    <property type="entry name" value="Uncharacterized protein"/>
    <property type="match status" value="1"/>
</dbReference>
<dbReference type="InterPro" id="IPR001650">
    <property type="entry name" value="Helicase_C-like"/>
</dbReference>
<dbReference type="Pfam" id="PF21010">
    <property type="entry name" value="HA2_C"/>
    <property type="match status" value="1"/>
</dbReference>
<dbReference type="GO" id="GO:0016787">
    <property type="term" value="F:hydrolase activity"/>
    <property type="evidence" value="ECO:0007669"/>
    <property type="project" value="UniProtKB-KW"/>
</dbReference>
<dbReference type="Pfam" id="PF00271">
    <property type="entry name" value="Helicase_C"/>
    <property type="match status" value="1"/>
</dbReference>
<keyword evidence="8" id="KW-1185">Reference proteome</keyword>
<keyword evidence="4" id="KW-0067">ATP-binding</keyword>
<dbReference type="GO" id="GO:0003723">
    <property type="term" value="F:RNA binding"/>
    <property type="evidence" value="ECO:0000318"/>
    <property type="project" value="GO_Central"/>
</dbReference>
<proteinExistence type="predicted"/>
<name>B8LE10_THAPS</name>
<dbReference type="PROSITE" id="PS00690">
    <property type="entry name" value="DEAH_ATP_HELICASE"/>
    <property type="match status" value="1"/>
</dbReference>
<dbReference type="PANTHER" id="PTHR18934:SF119">
    <property type="entry name" value="ATP-DEPENDENT RNA HELICASE A"/>
    <property type="match status" value="1"/>
</dbReference>
<dbReference type="AlphaFoldDB" id="B8LE10"/>
<dbReference type="GO" id="GO:0005524">
    <property type="term" value="F:ATP binding"/>
    <property type="evidence" value="ECO:0007669"/>
    <property type="project" value="UniProtKB-KW"/>
</dbReference>
<evidence type="ECO:0000259" key="5">
    <source>
        <dbReference type="PROSITE" id="PS51192"/>
    </source>
</evidence>
<feature type="non-terminal residue" evidence="7">
    <location>
        <position position="1"/>
    </location>
</feature>
<dbReference type="KEGG" id="tps:THAPSDRAFT_bd392"/>
<reference evidence="7 8" key="1">
    <citation type="journal article" date="2004" name="Science">
        <title>The genome of the diatom Thalassiosira pseudonana: ecology, evolution, and metabolism.</title>
        <authorList>
            <person name="Armbrust E.V."/>
            <person name="Berges J.A."/>
            <person name="Bowler C."/>
            <person name="Green B.R."/>
            <person name="Martinez D."/>
            <person name="Putnam N.H."/>
            <person name="Zhou S."/>
            <person name="Allen A.E."/>
            <person name="Apt K.E."/>
            <person name="Bechner M."/>
            <person name="Brzezinski M.A."/>
            <person name="Chaal B.K."/>
            <person name="Chiovitti A."/>
            <person name="Davis A.K."/>
            <person name="Demarest M.S."/>
            <person name="Detter J.C."/>
            <person name="Glavina T."/>
            <person name="Goodstein D."/>
            <person name="Hadi M.Z."/>
            <person name="Hellsten U."/>
            <person name="Hildebrand M."/>
            <person name="Jenkins B.D."/>
            <person name="Jurka J."/>
            <person name="Kapitonov V.V."/>
            <person name="Kroger N."/>
            <person name="Lau W.W."/>
            <person name="Lane T.W."/>
            <person name="Larimer F.W."/>
            <person name="Lippmeier J.C."/>
            <person name="Lucas S."/>
            <person name="Medina M."/>
            <person name="Montsant A."/>
            <person name="Obornik M."/>
            <person name="Parker M.S."/>
            <person name="Palenik B."/>
            <person name="Pazour G.J."/>
            <person name="Richardson P.M."/>
            <person name="Rynearson T.A."/>
            <person name="Saito M.A."/>
            <person name="Schwartz D.C."/>
            <person name="Thamatrakoln K."/>
            <person name="Valentin K."/>
            <person name="Vardi A."/>
            <person name="Wilkerson F.P."/>
            <person name="Rokhsar D.S."/>
        </authorList>
    </citation>
    <scope>NUCLEOTIDE SEQUENCE [LARGE SCALE GENOMIC DNA]</scope>
    <source>
        <strain evidence="7 8">CCMP1335</strain>
    </source>
</reference>
<dbReference type="InParanoid" id="B8LE10"/>
<dbReference type="RefSeq" id="XP_002297278.1">
    <property type="nucleotide sequence ID" value="XM_002297242.1"/>
</dbReference>
<dbReference type="OMA" id="TSTHARC"/>
<dbReference type="InterPro" id="IPR002464">
    <property type="entry name" value="DNA/RNA_helicase_DEAH_CS"/>
</dbReference>
<evidence type="ECO:0000256" key="1">
    <source>
        <dbReference type="ARBA" id="ARBA00022741"/>
    </source>
</evidence>
<dbReference type="PaxDb" id="35128-Thapsdraft392"/>
<evidence type="ECO:0000256" key="4">
    <source>
        <dbReference type="ARBA" id="ARBA00022840"/>
    </source>
</evidence>
<dbReference type="Gene3D" id="3.40.50.300">
    <property type="entry name" value="P-loop containing nucleotide triphosphate hydrolases"/>
    <property type="match status" value="2"/>
</dbReference>
<keyword evidence="1" id="KW-0547">Nucleotide-binding</keyword>
<evidence type="ECO:0000256" key="2">
    <source>
        <dbReference type="ARBA" id="ARBA00022801"/>
    </source>
</evidence>
<dbReference type="SMART" id="SM00487">
    <property type="entry name" value="DEXDc"/>
    <property type="match status" value="1"/>
</dbReference>
<dbReference type="InterPro" id="IPR027417">
    <property type="entry name" value="P-loop_NTPase"/>
</dbReference>
<reference evidence="7 8" key="2">
    <citation type="journal article" date="2008" name="Nature">
        <title>The Phaeodactylum genome reveals the evolutionary history of diatom genomes.</title>
        <authorList>
            <person name="Bowler C."/>
            <person name="Allen A.E."/>
            <person name="Badger J.H."/>
            <person name="Grimwood J."/>
            <person name="Jabbari K."/>
            <person name="Kuo A."/>
            <person name="Maheswari U."/>
            <person name="Martens C."/>
            <person name="Maumus F."/>
            <person name="Otillar R.P."/>
            <person name="Rayko E."/>
            <person name="Salamov A."/>
            <person name="Vandepoele K."/>
            <person name="Beszteri B."/>
            <person name="Gruber A."/>
            <person name="Heijde M."/>
            <person name="Katinka M."/>
            <person name="Mock T."/>
            <person name="Valentin K."/>
            <person name="Verret F."/>
            <person name="Berges J.A."/>
            <person name="Brownlee C."/>
            <person name="Cadoret J.P."/>
            <person name="Chiovitti A."/>
            <person name="Choi C.J."/>
            <person name="Coesel S."/>
            <person name="De Martino A."/>
            <person name="Detter J.C."/>
            <person name="Durkin C."/>
            <person name="Falciatore A."/>
            <person name="Fournet J."/>
            <person name="Haruta M."/>
            <person name="Huysman M.J."/>
            <person name="Jenkins B.D."/>
            <person name="Jiroutova K."/>
            <person name="Jorgensen R.E."/>
            <person name="Joubert Y."/>
            <person name="Kaplan A."/>
            <person name="Kroger N."/>
            <person name="Kroth P.G."/>
            <person name="La Roche J."/>
            <person name="Lindquist E."/>
            <person name="Lommer M."/>
            <person name="Martin-Jezequel V."/>
            <person name="Lopez P.J."/>
            <person name="Lucas S."/>
            <person name="Mangogna M."/>
            <person name="McGinnis K."/>
            <person name="Medlin L.K."/>
            <person name="Montsant A."/>
            <person name="Oudot-Le Secq M.P."/>
            <person name="Napoli C."/>
            <person name="Obornik M."/>
            <person name="Parker M.S."/>
            <person name="Petit J.L."/>
            <person name="Porcel B.M."/>
            <person name="Poulsen N."/>
            <person name="Robison M."/>
            <person name="Rychlewski L."/>
            <person name="Rynearson T.A."/>
            <person name="Schmutz J."/>
            <person name="Shapiro H."/>
            <person name="Siaut M."/>
            <person name="Stanley M."/>
            <person name="Sussman M.R."/>
            <person name="Taylor A.R."/>
            <person name="Vardi A."/>
            <person name="von Dassow P."/>
            <person name="Vyverman W."/>
            <person name="Willis A."/>
            <person name="Wyrwicz L.S."/>
            <person name="Rokhsar D.S."/>
            <person name="Weissenbach J."/>
            <person name="Armbrust E.V."/>
            <person name="Green B.R."/>
            <person name="Van de Peer Y."/>
            <person name="Grigoriev I.V."/>
        </authorList>
    </citation>
    <scope>NUCLEOTIDE SEQUENCE [LARGE SCALE GENOMIC DNA]</scope>
    <source>
        <strain evidence="7 8">CCMP1335</strain>
    </source>
</reference>
<dbReference type="Pfam" id="PF00270">
    <property type="entry name" value="DEAD"/>
    <property type="match status" value="1"/>
</dbReference>
<evidence type="ECO:0000256" key="3">
    <source>
        <dbReference type="ARBA" id="ARBA00022806"/>
    </source>
</evidence>
<dbReference type="CDD" id="cd17917">
    <property type="entry name" value="DEXHc_RHA-like"/>
    <property type="match status" value="1"/>
</dbReference>
<sequence length="827" mass="90856">QVRAKLPVAPHRQFILDTIAENGVVILSGNTGSGKSTQVPQFILDQNEHSRQRPYIVVTQPRKVAAILLAHRVAAERGCPSPGSKGSSVGYMVRSDRRVDLRSCRIVYMTIGILLRMLVQPSQTPTQQPPVGNDNTVPLLCIDTISHLIIDEVHERDINTDFSLTLLKGLMSSKSTQQSLPRLVLMSATASSEAFVNYFTMARSIQPVVIEIPGKTYPVQTNWLADCEKFAAKSMMTRGTEYKADGIAVSNNKSESRSVDLSPRALGKIDDKFIRSLIVKIVDQQQTDGMIQLSSNGKRRETGAILIFLPGLSEIESLARCLYDKATIAGDASLYKIMKLHSSIPKSEQERVFQPALNGTVKIVLATNIAETSVTIPDISHVIDTCLVKENRYNPNSRINELVTVWTSRASLKQREGRAGRTSEGVCWRLCSEDFARRHLLAQTAPEIVRTPLDELILQIYDNTQFGIGVKPINFLSATPTPPPDHSLTQACSHLLEVEALKVVDGGSSNEQINWMYRLTPLGYHLSRLPMDAKVGKLLIVGCILGCFDGALTIAAALSCTKSCFLPSTSGRPLDPSCVEARDRLIENGFGGKDWLGGTVKGDLIAVIAVYRAWREQRNDKRDKFCRGHALDNFTLRDMDTLRRQFHDVVVDAGLVPSPVSTLTEGVASLDMDDCNLASEDALLTSCCIAAGLYPNVCSLVRPRKGGAKGGHLLTSNGDSCRPSSNSFQQKRVQQASENGKDVYAVYHTKHRTIGATTDLQSPPETFLSEVNFVSKFALLLFGGTLDLVKNAIIVDGWLKFKVNVDNAVLILSLRELLDHMILEHVV</sequence>
<evidence type="ECO:0008006" key="9">
    <source>
        <dbReference type="Google" id="ProtNLM"/>
    </source>
</evidence>
<dbReference type="SMART" id="SM00490">
    <property type="entry name" value="HELICc"/>
    <property type="match status" value="1"/>
</dbReference>
<evidence type="ECO:0000313" key="7">
    <source>
        <dbReference type="EMBL" id="EED86428.1"/>
    </source>
</evidence>
<dbReference type="PROSITE" id="PS51192">
    <property type="entry name" value="HELICASE_ATP_BIND_1"/>
    <property type="match status" value="1"/>
</dbReference>
<keyword evidence="2" id="KW-0378">Hydrolase</keyword>
<accession>B8LE10</accession>
<dbReference type="PROSITE" id="PS51194">
    <property type="entry name" value="HELICASE_CTER"/>
    <property type="match status" value="1"/>
</dbReference>